<keyword evidence="1" id="KW-0472">Membrane</keyword>
<evidence type="ECO:0000313" key="2">
    <source>
        <dbReference type="EMBL" id="STO60855.1"/>
    </source>
</evidence>
<keyword evidence="1" id="KW-1133">Transmembrane helix</keyword>
<gene>
    <name evidence="2" type="ORF">NCTC1659_02156</name>
</gene>
<accession>A0A377HWL3</accession>
<keyword evidence="1" id="KW-0812">Transmembrane</keyword>
<dbReference type="Proteomes" id="UP000254329">
    <property type="component" value="Unassembled WGS sequence"/>
</dbReference>
<reference evidence="2 3" key="1">
    <citation type="submission" date="2018-06" db="EMBL/GenBank/DDBJ databases">
        <authorList>
            <consortium name="Pathogen Informatics"/>
            <person name="Doyle S."/>
        </authorList>
    </citation>
    <scope>NUCLEOTIDE SEQUENCE [LARGE SCALE GENOMIC DNA]</scope>
    <source>
        <strain evidence="2 3">NCTC1659</strain>
    </source>
</reference>
<keyword evidence="3" id="KW-1185">Reference proteome</keyword>
<evidence type="ECO:0000256" key="1">
    <source>
        <dbReference type="SAM" id="Phobius"/>
    </source>
</evidence>
<name>A0A377HWL3_9PAST</name>
<evidence type="ECO:0000313" key="3">
    <source>
        <dbReference type="Proteomes" id="UP000254329"/>
    </source>
</evidence>
<proteinExistence type="predicted"/>
<dbReference type="EMBL" id="UGHF01000001">
    <property type="protein sequence ID" value="STO60855.1"/>
    <property type="molecule type" value="Genomic_DNA"/>
</dbReference>
<organism evidence="2 3">
    <name type="scientific">Canicola haemoglobinophilus</name>
    <dbReference type="NCBI Taxonomy" id="733"/>
    <lineage>
        <taxon>Bacteria</taxon>
        <taxon>Pseudomonadati</taxon>
        <taxon>Pseudomonadota</taxon>
        <taxon>Gammaproteobacteria</taxon>
        <taxon>Pasteurellales</taxon>
        <taxon>Pasteurellaceae</taxon>
        <taxon>Canicola</taxon>
    </lineage>
</organism>
<protein>
    <submittedName>
        <fullName evidence="2">Uncharacterized protein</fullName>
    </submittedName>
</protein>
<feature type="transmembrane region" description="Helical" evidence="1">
    <location>
        <begin position="7"/>
        <end position="25"/>
    </location>
</feature>
<sequence length="30" mass="3169">MRRTRTSYAIGSIIASVVMVMLSALSPEAG</sequence>
<dbReference type="AlphaFoldDB" id="A0A377HWL3"/>